<evidence type="ECO:0000313" key="8">
    <source>
        <dbReference type="EMBL" id="KAL1850457.1"/>
    </source>
</evidence>
<dbReference type="Gene3D" id="1.20.1250.20">
    <property type="entry name" value="MFS general substrate transporter like domains"/>
    <property type="match status" value="1"/>
</dbReference>
<feature type="transmembrane region" description="Helical" evidence="6">
    <location>
        <begin position="338"/>
        <end position="360"/>
    </location>
</feature>
<evidence type="ECO:0000313" key="9">
    <source>
        <dbReference type="Proteomes" id="UP001586593"/>
    </source>
</evidence>
<feature type="transmembrane region" description="Helical" evidence="6">
    <location>
        <begin position="294"/>
        <end position="318"/>
    </location>
</feature>
<comment type="caution">
    <text evidence="8">The sequence shown here is derived from an EMBL/GenBank/DDBJ whole genome shotgun (WGS) entry which is preliminary data.</text>
</comment>
<evidence type="ECO:0000256" key="4">
    <source>
        <dbReference type="ARBA" id="ARBA00022989"/>
    </source>
</evidence>
<protein>
    <recommendedName>
        <fullName evidence="7">Major facilitator superfamily (MFS) profile domain-containing protein</fullName>
    </recommendedName>
</protein>
<feature type="transmembrane region" description="Helical" evidence="6">
    <location>
        <begin position="224"/>
        <end position="244"/>
    </location>
</feature>
<dbReference type="InterPro" id="IPR020846">
    <property type="entry name" value="MFS_dom"/>
</dbReference>
<dbReference type="PROSITE" id="PS50850">
    <property type="entry name" value="MFS"/>
    <property type="match status" value="1"/>
</dbReference>
<feature type="transmembrane region" description="Helical" evidence="6">
    <location>
        <begin position="472"/>
        <end position="492"/>
    </location>
</feature>
<proteinExistence type="inferred from homology"/>
<keyword evidence="9" id="KW-1185">Reference proteome</keyword>
<keyword evidence="3 6" id="KW-0812">Transmembrane</keyword>
<evidence type="ECO:0000256" key="2">
    <source>
        <dbReference type="ARBA" id="ARBA00008335"/>
    </source>
</evidence>
<keyword evidence="5 6" id="KW-0472">Membrane</keyword>
<evidence type="ECO:0000256" key="3">
    <source>
        <dbReference type="ARBA" id="ARBA00022692"/>
    </source>
</evidence>
<evidence type="ECO:0000256" key="1">
    <source>
        <dbReference type="ARBA" id="ARBA00004141"/>
    </source>
</evidence>
<accession>A0ABR3W0Y4</accession>
<comment type="similarity">
    <text evidence="2">Belongs to the major facilitator superfamily.</text>
</comment>
<reference evidence="8 9" key="1">
    <citation type="journal article" date="2024" name="Commun. Biol.">
        <title>Comparative genomic analysis of thermophilic fungi reveals convergent evolutionary adaptations and gene losses.</title>
        <authorList>
            <person name="Steindorff A.S."/>
            <person name="Aguilar-Pontes M.V."/>
            <person name="Robinson A.J."/>
            <person name="Andreopoulos B."/>
            <person name="LaButti K."/>
            <person name="Kuo A."/>
            <person name="Mondo S."/>
            <person name="Riley R."/>
            <person name="Otillar R."/>
            <person name="Haridas S."/>
            <person name="Lipzen A."/>
            <person name="Grimwood J."/>
            <person name="Schmutz J."/>
            <person name="Clum A."/>
            <person name="Reid I.D."/>
            <person name="Moisan M.C."/>
            <person name="Butler G."/>
            <person name="Nguyen T.T.M."/>
            <person name="Dewar K."/>
            <person name="Conant G."/>
            <person name="Drula E."/>
            <person name="Henrissat B."/>
            <person name="Hansel C."/>
            <person name="Singer S."/>
            <person name="Hutchinson M.I."/>
            <person name="de Vries R.P."/>
            <person name="Natvig D.O."/>
            <person name="Powell A.J."/>
            <person name="Tsang A."/>
            <person name="Grigoriev I.V."/>
        </authorList>
    </citation>
    <scope>NUCLEOTIDE SEQUENCE [LARGE SCALE GENOMIC DNA]</scope>
    <source>
        <strain evidence="8 9">ATCC 24622</strain>
    </source>
</reference>
<gene>
    <name evidence="8" type="ORF">VTK73DRAFT_9678</name>
</gene>
<dbReference type="CDD" id="cd17323">
    <property type="entry name" value="MFS_Tpo1_MDR_like"/>
    <property type="match status" value="1"/>
</dbReference>
<dbReference type="SUPFAM" id="SSF103473">
    <property type="entry name" value="MFS general substrate transporter"/>
    <property type="match status" value="1"/>
</dbReference>
<dbReference type="PANTHER" id="PTHR23502">
    <property type="entry name" value="MAJOR FACILITATOR SUPERFAMILY"/>
    <property type="match status" value="1"/>
</dbReference>
<feature type="transmembrane region" description="Helical" evidence="6">
    <location>
        <begin position="139"/>
        <end position="158"/>
    </location>
</feature>
<feature type="transmembrane region" description="Helical" evidence="6">
    <location>
        <begin position="381"/>
        <end position="398"/>
    </location>
</feature>
<dbReference type="EMBL" id="JAZHXJ010000830">
    <property type="protein sequence ID" value="KAL1850457.1"/>
    <property type="molecule type" value="Genomic_DNA"/>
</dbReference>
<sequence>MEKDAVLTESQLSVGVECTWDSSPPSTDEQPSRAIHTENLVDWEGPHDPQNPQNWPSGKRWGLIVLVSAITFNQCAFLLPAMASTIFAPGVPQAMRDLHSSAASSPAVATLLVSIFVIGLAVGPLFLAPLSELYGRVPLMHASNVAFLVAAVLAAVSVNIPMLIVARLAMGASTISLGGGYATDLMEPEMRGRAMNVWTVGPVLAPVVGPIAGGFISLRTTWRWTFGLVAIVGAVAAIVCFFFLPETYPPRLLQRKAARLRAGTGNMLLRSRYDSPQTPAQLLRASLVRPTRMLLGSPMLGIVSVFLAVAYSYMYLMFTTFTEVFEAAYGFDPGHAGLAYLGLGIGSLVGQYTYDVFVVWRRRRRLAQGHHARRPEDHLPPLLAAGLLLSVGLFWYGWALEYRVHWVVPIVGTGVCGVAITYFFLAVQTYLIEAFTLYAASALAANTVVRCVFGVTVPLAGPSLYSRLGLGWGNSLLGFLALAVVPASLWLLRNGERIRSTSRFDAQV</sequence>
<feature type="transmembrane region" description="Helical" evidence="6">
    <location>
        <begin position="404"/>
        <end position="425"/>
    </location>
</feature>
<dbReference type="InterPro" id="IPR011701">
    <property type="entry name" value="MFS"/>
</dbReference>
<comment type="subcellular location">
    <subcellularLocation>
        <location evidence="1">Membrane</location>
        <topology evidence="1">Multi-pass membrane protein</topology>
    </subcellularLocation>
</comment>
<organism evidence="8 9">
    <name type="scientific">Phialemonium thermophilum</name>
    <dbReference type="NCBI Taxonomy" id="223376"/>
    <lineage>
        <taxon>Eukaryota</taxon>
        <taxon>Fungi</taxon>
        <taxon>Dikarya</taxon>
        <taxon>Ascomycota</taxon>
        <taxon>Pezizomycotina</taxon>
        <taxon>Sordariomycetes</taxon>
        <taxon>Sordariomycetidae</taxon>
        <taxon>Cephalothecales</taxon>
        <taxon>Cephalothecaceae</taxon>
        <taxon>Phialemonium</taxon>
    </lineage>
</organism>
<feature type="transmembrane region" description="Helical" evidence="6">
    <location>
        <begin position="437"/>
        <end position="460"/>
    </location>
</feature>
<dbReference type="PANTHER" id="PTHR23502:SF68">
    <property type="entry name" value="MULTIDRUG TRANSPORTER, PUTATIVE (AFU_ORTHOLOGUE AFUA_3G01120)-RELATED"/>
    <property type="match status" value="1"/>
</dbReference>
<dbReference type="Proteomes" id="UP001586593">
    <property type="component" value="Unassembled WGS sequence"/>
</dbReference>
<dbReference type="InterPro" id="IPR036259">
    <property type="entry name" value="MFS_trans_sf"/>
</dbReference>
<evidence type="ECO:0000256" key="5">
    <source>
        <dbReference type="ARBA" id="ARBA00023136"/>
    </source>
</evidence>
<feature type="transmembrane region" description="Helical" evidence="6">
    <location>
        <begin position="107"/>
        <end position="127"/>
    </location>
</feature>
<dbReference type="Pfam" id="PF07690">
    <property type="entry name" value="MFS_1"/>
    <property type="match status" value="1"/>
</dbReference>
<feature type="domain" description="Major facilitator superfamily (MFS) profile" evidence="7">
    <location>
        <begin position="69"/>
        <end position="498"/>
    </location>
</feature>
<evidence type="ECO:0000259" key="7">
    <source>
        <dbReference type="PROSITE" id="PS50850"/>
    </source>
</evidence>
<feature type="transmembrane region" description="Helical" evidence="6">
    <location>
        <begin position="195"/>
        <end position="218"/>
    </location>
</feature>
<name>A0ABR3W0Y4_9PEZI</name>
<feature type="transmembrane region" description="Helical" evidence="6">
    <location>
        <begin position="63"/>
        <end position="87"/>
    </location>
</feature>
<keyword evidence="4 6" id="KW-1133">Transmembrane helix</keyword>
<evidence type="ECO:0000256" key="6">
    <source>
        <dbReference type="SAM" id="Phobius"/>
    </source>
</evidence>